<organism evidence="1 2">
    <name type="scientific">Mucilaginibacter limnophilus</name>
    <dbReference type="NCBI Taxonomy" id="1932778"/>
    <lineage>
        <taxon>Bacteria</taxon>
        <taxon>Pseudomonadati</taxon>
        <taxon>Bacteroidota</taxon>
        <taxon>Sphingobacteriia</taxon>
        <taxon>Sphingobacteriales</taxon>
        <taxon>Sphingobacteriaceae</taxon>
        <taxon>Mucilaginibacter</taxon>
    </lineage>
</organism>
<sequence>MKKLKKTTHKPVPVPHNAPLWQDWYGLFKEFFTENPDNLVTYVPDAKSLVCNLEARFKGNYDVYEIQKKLDACYKKVKDKGYEFLRSDFIKEVEP</sequence>
<dbReference type="EMBL" id="SACK01000003">
    <property type="protein sequence ID" value="RVU01107.1"/>
    <property type="molecule type" value="Genomic_DNA"/>
</dbReference>
<dbReference type="AlphaFoldDB" id="A0A437MTY2"/>
<dbReference type="Proteomes" id="UP000282759">
    <property type="component" value="Unassembled WGS sequence"/>
</dbReference>
<comment type="caution">
    <text evidence="1">The sequence shown here is derived from an EMBL/GenBank/DDBJ whole genome shotgun (WGS) entry which is preliminary data.</text>
</comment>
<evidence type="ECO:0000313" key="1">
    <source>
        <dbReference type="EMBL" id="RVU01107.1"/>
    </source>
</evidence>
<evidence type="ECO:0000313" key="2">
    <source>
        <dbReference type="Proteomes" id="UP000282759"/>
    </source>
</evidence>
<protein>
    <submittedName>
        <fullName evidence="1">Uncharacterized protein</fullName>
    </submittedName>
</protein>
<gene>
    <name evidence="1" type="ORF">EOD41_10865</name>
</gene>
<dbReference type="RefSeq" id="WP_127704818.1">
    <property type="nucleotide sequence ID" value="NZ_SACK01000003.1"/>
</dbReference>
<proteinExistence type="predicted"/>
<reference evidence="1 2" key="1">
    <citation type="submission" date="2019-01" db="EMBL/GenBank/DDBJ databases">
        <authorList>
            <person name="Chen W.-M."/>
        </authorList>
    </citation>
    <scope>NUCLEOTIDE SEQUENCE [LARGE SCALE GENOMIC DNA]</scope>
    <source>
        <strain evidence="1 2">YBJ-36</strain>
    </source>
</reference>
<name>A0A437MTY2_9SPHI</name>
<keyword evidence="2" id="KW-1185">Reference proteome</keyword>
<accession>A0A437MTY2</accession>